<dbReference type="PANTHER" id="PTHR12775:SF0">
    <property type="entry name" value="REPLICATION TERMINATION FACTOR 2"/>
    <property type="match status" value="1"/>
</dbReference>
<comment type="similarity">
    <text evidence="1">Belongs to the rtf2 family.</text>
</comment>
<organism evidence="3 4">
    <name type="scientific">Phyllosticta capitalensis</name>
    <dbReference type="NCBI Taxonomy" id="121624"/>
    <lineage>
        <taxon>Eukaryota</taxon>
        <taxon>Fungi</taxon>
        <taxon>Dikarya</taxon>
        <taxon>Ascomycota</taxon>
        <taxon>Pezizomycotina</taxon>
        <taxon>Dothideomycetes</taxon>
        <taxon>Dothideomycetes incertae sedis</taxon>
        <taxon>Botryosphaeriales</taxon>
        <taxon>Phyllostictaceae</taxon>
        <taxon>Phyllosticta</taxon>
    </lineage>
</organism>
<dbReference type="Proteomes" id="UP001492380">
    <property type="component" value="Unassembled WGS sequence"/>
</dbReference>
<evidence type="ECO:0000313" key="4">
    <source>
        <dbReference type="Proteomes" id="UP001492380"/>
    </source>
</evidence>
<dbReference type="InterPro" id="IPR006735">
    <property type="entry name" value="Rtf2"/>
</dbReference>
<evidence type="ECO:0000256" key="2">
    <source>
        <dbReference type="SAM" id="MobiDB-lite"/>
    </source>
</evidence>
<feature type="region of interest" description="Disordered" evidence="2">
    <location>
        <begin position="199"/>
        <end position="317"/>
    </location>
</feature>
<reference evidence="3 4" key="1">
    <citation type="submission" date="2024-04" db="EMBL/GenBank/DDBJ databases">
        <title>Phyllosticta paracitricarpa is synonymous to the EU quarantine fungus P. citricarpa based on phylogenomic analyses.</title>
        <authorList>
            <consortium name="Lawrence Berkeley National Laboratory"/>
            <person name="Van Ingen-Buijs V.A."/>
            <person name="Van Westerhoven A.C."/>
            <person name="Haridas S."/>
            <person name="Skiadas P."/>
            <person name="Martin F."/>
            <person name="Groenewald J.Z."/>
            <person name="Crous P.W."/>
            <person name="Seidl M.F."/>
        </authorList>
    </citation>
    <scope>NUCLEOTIDE SEQUENCE [LARGE SCALE GENOMIC DNA]</scope>
    <source>
        <strain evidence="3 4">CBS 123374</strain>
    </source>
</reference>
<gene>
    <name evidence="3" type="ORF">HDK90DRAFT_473557</name>
</gene>
<feature type="compositionally biased region" description="Basic and acidic residues" evidence="2">
    <location>
        <begin position="228"/>
        <end position="239"/>
    </location>
</feature>
<comment type="caution">
    <text evidence="3">The sequence shown here is derived from an EMBL/GenBank/DDBJ whole genome shotgun (WGS) entry which is preliminary data.</text>
</comment>
<accession>A0ABR1Z3W9</accession>
<feature type="compositionally biased region" description="Polar residues" evidence="2">
    <location>
        <begin position="21"/>
        <end position="33"/>
    </location>
</feature>
<dbReference type="EMBL" id="JBBWRZ010000001">
    <property type="protein sequence ID" value="KAK8247110.1"/>
    <property type="molecule type" value="Genomic_DNA"/>
</dbReference>
<dbReference type="Pfam" id="PF04641">
    <property type="entry name" value="Rtf2"/>
    <property type="match status" value="1"/>
</dbReference>
<protein>
    <submittedName>
        <fullName evidence="3">Rtf2 RING-finger-domain-containing protein</fullName>
    </submittedName>
</protein>
<name>A0ABR1Z3W9_9PEZI</name>
<dbReference type="PANTHER" id="PTHR12775">
    <property type="entry name" value="PROTEIN C20ORF43 HOMOLOG"/>
    <property type="match status" value="1"/>
</dbReference>
<feature type="region of interest" description="Disordered" evidence="2">
    <location>
        <begin position="1"/>
        <end position="49"/>
    </location>
</feature>
<keyword evidence="4" id="KW-1185">Reference proteome</keyword>
<dbReference type="InterPro" id="IPR027799">
    <property type="entry name" value="Rtf2_RING-finger"/>
</dbReference>
<evidence type="ECO:0000256" key="1">
    <source>
        <dbReference type="ARBA" id="ARBA00009885"/>
    </source>
</evidence>
<feature type="compositionally biased region" description="Basic and acidic residues" evidence="2">
    <location>
        <begin position="10"/>
        <end position="19"/>
    </location>
</feature>
<feature type="compositionally biased region" description="Basic residues" evidence="2">
    <location>
        <begin position="208"/>
        <end position="220"/>
    </location>
</feature>
<proteinExistence type="inferred from homology"/>
<sequence>MGNDGGSIPTRRELVKEAARNPTTTEIKQSQQEQEAHHWSTCPLSNKPLSRPIVSDCNGKLYNKDAVLEYLLPADDDDPNAAVRKVEQNEKVLRGSIKSLRDVVEVKFEEDKDDAGKERKTDDGREIWVCPITRVPVGPGSKAVYLVPCGHAFRGSAIKEAGGDCVCLQCNTAYETRDVIPIIPTSEEDITKLDERHKSLQANGLTHSLKKAPGGKKRKKGTDAANGSEEKASDSSGSKEKKKKSEPKASDGIKNSATASLTAKVLAEQEEKNKRRKLTNNDNLNSLFISKDPAKVPANKSNDFMSRGFDIPANAKR</sequence>
<evidence type="ECO:0000313" key="3">
    <source>
        <dbReference type="EMBL" id="KAK8247110.1"/>
    </source>
</evidence>
<dbReference type="CDD" id="cd16653">
    <property type="entry name" value="RING-like_Rtf2"/>
    <property type="match status" value="1"/>
</dbReference>